<dbReference type="GO" id="GO:0016020">
    <property type="term" value="C:membrane"/>
    <property type="evidence" value="ECO:0007669"/>
    <property type="project" value="UniProtKB-SubCell"/>
</dbReference>
<dbReference type="Proteomes" id="UP000062788">
    <property type="component" value="Unassembled WGS sequence"/>
</dbReference>
<keyword evidence="3 5" id="KW-1133">Transmembrane helix</keyword>
<reference evidence="6 7" key="1">
    <citation type="submission" date="2015-11" db="EMBL/GenBank/DDBJ databases">
        <title>Expanding the genomic diversity of Burkholderia species for the development of highly accurate diagnostics.</title>
        <authorList>
            <person name="Sahl J."/>
            <person name="Keim P."/>
            <person name="Wagner D."/>
        </authorList>
    </citation>
    <scope>NUCLEOTIDE SEQUENCE [LARGE SCALE GENOMIC DNA]</scope>
    <source>
        <strain evidence="6 7">TSV85</strain>
    </source>
</reference>
<name>A0A103E5P8_9BURK</name>
<keyword evidence="4 5" id="KW-0472">Membrane</keyword>
<proteinExistence type="predicted"/>
<evidence type="ECO:0000256" key="4">
    <source>
        <dbReference type="ARBA" id="ARBA00023136"/>
    </source>
</evidence>
<evidence type="ECO:0000313" key="6">
    <source>
        <dbReference type="EMBL" id="KVE28862.1"/>
    </source>
</evidence>
<evidence type="ECO:0000313" key="7">
    <source>
        <dbReference type="Proteomes" id="UP000062788"/>
    </source>
</evidence>
<evidence type="ECO:0000256" key="1">
    <source>
        <dbReference type="ARBA" id="ARBA00004141"/>
    </source>
</evidence>
<dbReference type="SUPFAM" id="SSF161098">
    <property type="entry name" value="MetI-like"/>
    <property type="match status" value="1"/>
</dbReference>
<dbReference type="EMBL" id="LOWA01000018">
    <property type="protein sequence ID" value="KVE28862.1"/>
    <property type="molecule type" value="Genomic_DNA"/>
</dbReference>
<dbReference type="InterPro" id="IPR035906">
    <property type="entry name" value="MetI-like_sf"/>
</dbReference>
<dbReference type="Gene3D" id="1.10.3720.10">
    <property type="entry name" value="MetI-like"/>
    <property type="match status" value="1"/>
</dbReference>
<accession>A0A103E5P8</accession>
<comment type="caution">
    <text evidence="6">The sequence shown here is derived from an EMBL/GenBank/DDBJ whole genome shotgun (WGS) entry which is preliminary data.</text>
</comment>
<protein>
    <submittedName>
        <fullName evidence="6">Uncharacterized protein</fullName>
    </submittedName>
</protein>
<comment type="subcellular location">
    <subcellularLocation>
        <location evidence="1">Membrane</location>
        <topology evidence="1">Multi-pass membrane protein</topology>
    </subcellularLocation>
</comment>
<feature type="transmembrane region" description="Helical" evidence="5">
    <location>
        <begin position="12"/>
        <end position="30"/>
    </location>
</feature>
<evidence type="ECO:0000256" key="3">
    <source>
        <dbReference type="ARBA" id="ARBA00022989"/>
    </source>
</evidence>
<gene>
    <name evidence="6" type="ORF">WS67_09215</name>
</gene>
<sequence length="73" mass="8264">MKRMPLTAPVTWLVIVFLYLPVVAIVWMSFNAGRTALVWSGWGIDGYLDALRDQTLVSAALKMRNKVWVKLKG</sequence>
<evidence type="ECO:0000256" key="2">
    <source>
        <dbReference type="ARBA" id="ARBA00022692"/>
    </source>
</evidence>
<evidence type="ECO:0000256" key="5">
    <source>
        <dbReference type="SAM" id="Phobius"/>
    </source>
</evidence>
<organism evidence="6 7">
    <name type="scientific">Burkholderia singularis</name>
    <dbReference type="NCBI Taxonomy" id="1503053"/>
    <lineage>
        <taxon>Bacteria</taxon>
        <taxon>Pseudomonadati</taxon>
        <taxon>Pseudomonadota</taxon>
        <taxon>Betaproteobacteria</taxon>
        <taxon>Burkholderiales</taxon>
        <taxon>Burkholderiaceae</taxon>
        <taxon>Burkholderia</taxon>
        <taxon>pseudomallei group</taxon>
    </lineage>
</organism>
<keyword evidence="7" id="KW-1185">Reference proteome</keyword>
<keyword evidence="2 5" id="KW-0812">Transmembrane</keyword>
<dbReference type="AlphaFoldDB" id="A0A103E5P8"/>